<dbReference type="Pfam" id="PF23658">
    <property type="entry name" value="PDZ_CPAF_rel"/>
    <property type="match status" value="1"/>
</dbReference>
<dbReference type="InterPro" id="IPR052766">
    <property type="entry name" value="S41A_metabolite_peptidase"/>
</dbReference>
<dbReference type="SUPFAM" id="SSF52096">
    <property type="entry name" value="ClpP/crotonase"/>
    <property type="match status" value="1"/>
</dbReference>
<dbReference type="GO" id="GO:0008236">
    <property type="term" value="F:serine-type peptidase activity"/>
    <property type="evidence" value="ECO:0007669"/>
    <property type="project" value="InterPro"/>
</dbReference>
<protein>
    <submittedName>
        <fullName evidence="4">Uncharacterized protein</fullName>
    </submittedName>
</protein>
<keyword evidence="1" id="KW-0732">Signal</keyword>
<dbReference type="Gene3D" id="3.90.226.10">
    <property type="entry name" value="2-enoyl-CoA Hydratase, Chain A, domain 1"/>
    <property type="match status" value="1"/>
</dbReference>
<evidence type="ECO:0000313" key="5">
    <source>
        <dbReference type="Proteomes" id="UP000800096"/>
    </source>
</evidence>
<gene>
    <name evidence="4" type="ORF">BDU57DRAFT_62028</name>
</gene>
<dbReference type="EMBL" id="ML979132">
    <property type="protein sequence ID" value="KAF1921780.1"/>
    <property type="molecule type" value="Genomic_DNA"/>
</dbReference>
<evidence type="ECO:0000313" key="4">
    <source>
        <dbReference type="EMBL" id="KAF1921780.1"/>
    </source>
</evidence>
<organism evidence="4 5">
    <name type="scientific">Ampelomyces quisqualis</name>
    <name type="common">Powdery mildew agent</name>
    <dbReference type="NCBI Taxonomy" id="50730"/>
    <lineage>
        <taxon>Eukaryota</taxon>
        <taxon>Fungi</taxon>
        <taxon>Dikarya</taxon>
        <taxon>Ascomycota</taxon>
        <taxon>Pezizomycotina</taxon>
        <taxon>Dothideomycetes</taxon>
        <taxon>Pleosporomycetidae</taxon>
        <taxon>Pleosporales</taxon>
        <taxon>Pleosporineae</taxon>
        <taxon>Phaeosphaeriaceae</taxon>
        <taxon>Ampelomyces</taxon>
    </lineage>
</organism>
<feature type="signal peptide" evidence="1">
    <location>
        <begin position="1"/>
        <end position="22"/>
    </location>
</feature>
<evidence type="ECO:0000259" key="2">
    <source>
        <dbReference type="Pfam" id="PF03572"/>
    </source>
</evidence>
<dbReference type="PANTHER" id="PTHR37049">
    <property type="entry name" value="PEPTIDASE S41 FAMILY PROTEIN"/>
    <property type="match status" value="1"/>
</dbReference>
<feature type="chain" id="PRO_5025676395" evidence="1">
    <location>
        <begin position="23"/>
        <end position="757"/>
    </location>
</feature>
<accession>A0A6A5R3L9</accession>
<evidence type="ECO:0000256" key="1">
    <source>
        <dbReference type="SAM" id="SignalP"/>
    </source>
</evidence>
<dbReference type="Proteomes" id="UP000800096">
    <property type="component" value="Unassembled WGS sequence"/>
</dbReference>
<dbReference type="InterPro" id="IPR029045">
    <property type="entry name" value="ClpP/crotonase-like_dom_sf"/>
</dbReference>
<dbReference type="PANTHER" id="PTHR37049:SF4">
    <property type="entry name" value="RHODANESE DOMAIN-CONTAINING PROTEIN"/>
    <property type="match status" value="1"/>
</dbReference>
<feature type="domain" description="CPAF-like PDZ" evidence="3">
    <location>
        <begin position="143"/>
        <end position="253"/>
    </location>
</feature>
<dbReference type="OrthoDB" id="27214at2759"/>
<dbReference type="InterPro" id="IPR005151">
    <property type="entry name" value="Tail-specific_protease"/>
</dbReference>
<evidence type="ECO:0000259" key="3">
    <source>
        <dbReference type="Pfam" id="PF23658"/>
    </source>
</evidence>
<name>A0A6A5R3L9_AMPQU</name>
<keyword evidence="5" id="KW-1185">Reference proteome</keyword>
<proteinExistence type="predicted"/>
<dbReference type="Pfam" id="PF03572">
    <property type="entry name" value="Peptidase_S41"/>
    <property type="match status" value="1"/>
</dbReference>
<dbReference type="InterPro" id="IPR056186">
    <property type="entry name" value="PDZ_CPAF-rel"/>
</dbReference>
<dbReference type="AlphaFoldDB" id="A0A6A5R3L9"/>
<feature type="domain" description="Tail specific protease" evidence="2">
    <location>
        <begin position="348"/>
        <end position="415"/>
    </location>
</feature>
<sequence length="757" mass="82136">MMRNSAFLVASAAVVAAQSSSSQPCAAVASSLSRSSGATSGISAQAAFDCLNSVPVDTSGNSQLIDELKRVWQFQSELVWYKNPGSDWEYGSLDIIEELDRIKSSLGSFQSEYAVQLAIQNITIRTGNFHFNYQPDILQIFDFVRPFNVASVSSDGKALPKLYVHEDIAPLATGSRRVSAIEQINGQDPYEFLKSTWFSQYIDSDGRMNNMFSKGDTEHQGAFASQDKYDGNNTDIKWANGTTATIGNLAFSDFSFSGITDGQSFFQKFCTGSISGASVSIADTKDKDAGVDVVSPRGPGPVLTIPRGDYHTRNKRQIIPSSGYPDSVVEDASGTVAGYFLNGQGYQDVAVLKIISFSNPSSSGETLFNNGFQATIKDFLRQCESQKKSKLIIDLRENGGGNTNLLLDAFMQLFPELDPFSGQRYRASDPWLKIGAAVDEIRNNADMSRKYRTSAGESMENTSIYRFWAWWHFRKADGTNFASWDEFNGPIELNDDKLTMTMRYNYSSSDRVSILPAGFNFVNGTRPSLFEAKNVVMFTDALCGSSCASFHEELKNIAGVKAVTVGGLPRNQPIQTVTGSKGGEVLPMFLFSEYAGNLLNISSRVGVTTFKSDDTDLTSIANVPRIAVRAGDAASRVQSQDQIRKGDKSATPLQFIYEASDCKIFYTPDTYFDPDAAWKQAWDAFSDDSKCVSGSTKHKSSISGGYTPFGAKALSAEDQPEAPANGSGGSKSAAPKMGQKSVVGALVIPVMAAAAIM</sequence>
<dbReference type="GO" id="GO:0006508">
    <property type="term" value="P:proteolysis"/>
    <property type="evidence" value="ECO:0007669"/>
    <property type="project" value="InterPro"/>
</dbReference>
<reference evidence="4" key="1">
    <citation type="journal article" date="2020" name="Stud. Mycol.">
        <title>101 Dothideomycetes genomes: a test case for predicting lifestyles and emergence of pathogens.</title>
        <authorList>
            <person name="Haridas S."/>
            <person name="Albert R."/>
            <person name="Binder M."/>
            <person name="Bloem J."/>
            <person name="Labutti K."/>
            <person name="Salamov A."/>
            <person name="Andreopoulos B."/>
            <person name="Baker S."/>
            <person name="Barry K."/>
            <person name="Bills G."/>
            <person name="Bluhm B."/>
            <person name="Cannon C."/>
            <person name="Castanera R."/>
            <person name="Culley D."/>
            <person name="Daum C."/>
            <person name="Ezra D."/>
            <person name="Gonzalez J."/>
            <person name="Henrissat B."/>
            <person name="Kuo A."/>
            <person name="Liang C."/>
            <person name="Lipzen A."/>
            <person name="Lutzoni F."/>
            <person name="Magnuson J."/>
            <person name="Mondo S."/>
            <person name="Nolan M."/>
            <person name="Ohm R."/>
            <person name="Pangilinan J."/>
            <person name="Park H.-J."/>
            <person name="Ramirez L."/>
            <person name="Alfaro M."/>
            <person name="Sun H."/>
            <person name="Tritt A."/>
            <person name="Yoshinaga Y."/>
            <person name="Zwiers L.-H."/>
            <person name="Turgeon B."/>
            <person name="Goodwin S."/>
            <person name="Spatafora J."/>
            <person name="Crous P."/>
            <person name="Grigoriev I."/>
        </authorList>
    </citation>
    <scope>NUCLEOTIDE SEQUENCE</scope>
    <source>
        <strain evidence="4">HMLAC05119</strain>
    </source>
</reference>